<proteinExistence type="predicted"/>
<keyword evidence="6" id="KW-1185">Reference proteome</keyword>
<reference evidence="1 6" key="1">
    <citation type="submission" date="2015-01" db="EMBL/GenBank/DDBJ databases">
        <title>Vibrio sp. C1 JCM 19231 whole genome shotgun sequence.</title>
        <authorList>
            <person name="Sawabe T."/>
            <person name="Meirelles P."/>
            <person name="Feng G."/>
            <person name="Sayaka M."/>
            <person name="Hattori M."/>
            <person name="Ohkuma M."/>
        </authorList>
    </citation>
    <scope>NUCLEOTIDE SEQUENCE [LARGE SCALE GENOMIC DNA]</scope>
    <source>
        <strain evidence="6">JCM 19231</strain>
        <strain evidence="1">JCM19231</strain>
    </source>
</reference>
<name>A0A0B8QC82_9VIBR</name>
<dbReference type="EMBL" id="BBSC01000005">
    <property type="protein sequence ID" value="GAM76271.1"/>
    <property type="molecule type" value="Genomic_DNA"/>
</dbReference>
<dbReference type="RefSeq" id="WP_261835746.1">
    <property type="nucleotide sequence ID" value="NZ_AP024882.1"/>
</dbReference>
<evidence type="ECO:0000313" key="2">
    <source>
        <dbReference type="EMBL" id="GAM65538.1"/>
    </source>
</evidence>
<dbReference type="Proteomes" id="UP000031666">
    <property type="component" value="Unassembled WGS sequence"/>
</dbReference>
<accession>A0A0B8PQX4</accession>
<organism evidence="3 4">
    <name type="scientific">Vibrio ishigakensis</name>
    <dbReference type="NCBI Taxonomy" id="1481914"/>
    <lineage>
        <taxon>Bacteria</taxon>
        <taxon>Pseudomonadati</taxon>
        <taxon>Pseudomonadota</taxon>
        <taxon>Gammaproteobacteria</taxon>
        <taxon>Vibrionales</taxon>
        <taxon>Vibrionaceae</taxon>
        <taxon>Vibrio</taxon>
    </lineage>
</organism>
<dbReference type="Proteomes" id="UP000031671">
    <property type="component" value="Unassembled WGS sequence"/>
</dbReference>
<accession>A0A0B8P039</accession>
<reference evidence="2 5" key="2">
    <citation type="submission" date="2015-01" db="EMBL/GenBank/DDBJ databases">
        <title>Vibrio sp. C5 JCM 19232 whole genome shotgun sequence.</title>
        <authorList>
            <person name="Sawabe T."/>
            <person name="Meirelles P."/>
            <person name="Feng G."/>
            <person name="Sayaka M."/>
            <person name="Hattori M."/>
            <person name="Ohkuma M."/>
        </authorList>
    </citation>
    <scope>NUCLEOTIDE SEQUENCE [LARGE SCALE GENOMIC DNA]</scope>
    <source>
        <strain evidence="2 5">JCM19232</strain>
    </source>
</reference>
<dbReference type="AlphaFoldDB" id="A0A0B8QC82"/>
<dbReference type="EMBL" id="BBSA01000021">
    <property type="protein sequence ID" value="GAM65538.1"/>
    <property type="molecule type" value="Genomic_DNA"/>
</dbReference>
<evidence type="ECO:0000313" key="6">
    <source>
        <dbReference type="Proteomes" id="UP000031671"/>
    </source>
</evidence>
<dbReference type="Proteomes" id="UP000031670">
    <property type="component" value="Unassembled WGS sequence"/>
</dbReference>
<evidence type="ECO:0000313" key="4">
    <source>
        <dbReference type="Proteomes" id="UP000031666"/>
    </source>
</evidence>
<comment type="caution">
    <text evidence="3">The sequence shown here is derived from an EMBL/GenBank/DDBJ whole genome shotgun (WGS) entry which is preliminary data.</text>
</comment>
<evidence type="ECO:0000313" key="1">
    <source>
        <dbReference type="EMBL" id="GAM57902.1"/>
    </source>
</evidence>
<accession>A0A0B8QC82</accession>
<sequence>MIYSQHAEEINRSATKGLLPLIGIIFAVKLALIAVPTIISSLHGLGHFF</sequence>
<protein>
    <submittedName>
        <fullName evidence="3">Uncharacterized protein</fullName>
    </submittedName>
</protein>
<gene>
    <name evidence="1" type="ORF">JCM19231_1413</name>
    <name evidence="2" type="ORF">JCM19232_4885</name>
    <name evidence="3" type="ORF">JCM19241_569</name>
</gene>
<reference evidence="4 5" key="4">
    <citation type="submission" date="2015-01" db="EMBL/GenBank/DDBJ databases">
        <authorList>
            <consortium name="NBRP consortium"/>
            <person name="Sawabe T."/>
            <person name="Meirelles P."/>
            <person name="Feng G."/>
            <person name="Sayaka M."/>
            <person name="Hattori M."/>
            <person name="Ohkuma M."/>
        </authorList>
    </citation>
    <scope>NUCLEOTIDE SEQUENCE [LARGE SCALE GENOMIC DNA]</scope>
    <source>
        <strain evidence="6">JCM 19231</strain>
        <strain evidence="4">JCM 19241</strain>
        <strain evidence="1">JCM19231</strain>
        <strain evidence="2 5">JCM19232</strain>
        <strain evidence="3">JCM19241</strain>
    </source>
</reference>
<reference evidence="3 4" key="3">
    <citation type="submission" date="2015-01" db="EMBL/GenBank/DDBJ databases">
        <title>Vibrio sp. C94 JCM 19241 whole genome shotgun sequence.</title>
        <authorList>
            <person name="Sawabe T."/>
            <person name="Meirelles P."/>
            <person name="Feng G."/>
            <person name="Sayaka M."/>
            <person name="Hattori M."/>
            <person name="Ohkuma M."/>
        </authorList>
    </citation>
    <scope>NUCLEOTIDE SEQUENCE [LARGE SCALE GENOMIC DNA]</scope>
    <source>
        <strain evidence="4">JCM 19241</strain>
        <strain evidence="3">JCM19241</strain>
    </source>
</reference>
<evidence type="ECO:0000313" key="5">
    <source>
        <dbReference type="Proteomes" id="UP000031670"/>
    </source>
</evidence>
<dbReference type="EMBL" id="BBRZ01000067">
    <property type="protein sequence ID" value="GAM57902.1"/>
    <property type="molecule type" value="Genomic_DNA"/>
</dbReference>
<evidence type="ECO:0000313" key="3">
    <source>
        <dbReference type="EMBL" id="GAM76271.1"/>
    </source>
</evidence>